<accession>A0A165GUY0</accession>
<gene>
    <name evidence="2" type="ORF">CALCODRAFT_539055</name>
</gene>
<dbReference type="EMBL" id="KV423950">
    <property type="protein sequence ID" value="KZT58512.1"/>
    <property type="molecule type" value="Genomic_DNA"/>
</dbReference>
<dbReference type="AlphaFoldDB" id="A0A165GUY0"/>
<sequence>MAPTPISDLLDAEGQDPGSPAWDGFSSEAASPAVDLGSLVEETDSSTLESLSLVDQLHALSDKEKLEYGADGTCDWCFNHLEINSETNKLVNPYSGPEFKCKWGCQPCREKQLVCTFAARHKKTLKKIKPKTSVEEQICALGKKKLKLASQATINRIHALGAKLKALQNEYEELVASL</sequence>
<reference evidence="2 3" key="1">
    <citation type="journal article" date="2016" name="Mol. Biol. Evol.">
        <title>Comparative Genomics of Early-Diverging Mushroom-Forming Fungi Provides Insights into the Origins of Lignocellulose Decay Capabilities.</title>
        <authorList>
            <person name="Nagy L.G."/>
            <person name="Riley R."/>
            <person name="Tritt A."/>
            <person name="Adam C."/>
            <person name="Daum C."/>
            <person name="Floudas D."/>
            <person name="Sun H."/>
            <person name="Yadav J.S."/>
            <person name="Pangilinan J."/>
            <person name="Larsson K.H."/>
            <person name="Matsuura K."/>
            <person name="Barry K."/>
            <person name="Labutti K."/>
            <person name="Kuo R."/>
            <person name="Ohm R.A."/>
            <person name="Bhattacharya S.S."/>
            <person name="Shirouzu T."/>
            <person name="Yoshinaga Y."/>
            <person name="Martin F.M."/>
            <person name="Grigoriev I.V."/>
            <person name="Hibbett D.S."/>
        </authorList>
    </citation>
    <scope>NUCLEOTIDE SEQUENCE [LARGE SCALE GENOMIC DNA]</scope>
    <source>
        <strain evidence="2 3">HHB12733</strain>
    </source>
</reference>
<organism evidence="2 3">
    <name type="scientific">Calocera cornea HHB12733</name>
    <dbReference type="NCBI Taxonomy" id="1353952"/>
    <lineage>
        <taxon>Eukaryota</taxon>
        <taxon>Fungi</taxon>
        <taxon>Dikarya</taxon>
        <taxon>Basidiomycota</taxon>
        <taxon>Agaricomycotina</taxon>
        <taxon>Dacrymycetes</taxon>
        <taxon>Dacrymycetales</taxon>
        <taxon>Dacrymycetaceae</taxon>
        <taxon>Calocera</taxon>
    </lineage>
</organism>
<proteinExistence type="predicted"/>
<dbReference type="InParanoid" id="A0A165GUY0"/>
<dbReference type="Proteomes" id="UP000076842">
    <property type="component" value="Unassembled WGS sequence"/>
</dbReference>
<keyword evidence="3" id="KW-1185">Reference proteome</keyword>
<evidence type="ECO:0000256" key="1">
    <source>
        <dbReference type="SAM" id="MobiDB-lite"/>
    </source>
</evidence>
<evidence type="ECO:0000313" key="2">
    <source>
        <dbReference type="EMBL" id="KZT58512.1"/>
    </source>
</evidence>
<protein>
    <submittedName>
        <fullName evidence="2">Uncharacterized protein</fullName>
    </submittedName>
</protein>
<feature type="region of interest" description="Disordered" evidence="1">
    <location>
        <begin position="1"/>
        <end position="28"/>
    </location>
</feature>
<dbReference type="OrthoDB" id="3389064at2759"/>
<evidence type="ECO:0000313" key="3">
    <source>
        <dbReference type="Proteomes" id="UP000076842"/>
    </source>
</evidence>
<name>A0A165GUY0_9BASI</name>